<dbReference type="Pfam" id="PF07287">
    <property type="entry name" value="AtuA"/>
    <property type="match status" value="1"/>
</dbReference>
<dbReference type="PANTHER" id="PTHR47472">
    <property type="entry name" value="PROPIONYL-COA CARBOXYLASE"/>
    <property type="match status" value="1"/>
</dbReference>
<organism evidence="2 3">
    <name type="scientific">Datura stramonium</name>
    <name type="common">Jimsonweed</name>
    <name type="synonym">Common thornapple</name>
    <dbReference type="NCBI Taxonomy" id="4076"/>
    <lineage>
        <taxon>Eukaryota</taxon>
        <taxon>Viridiplantae</taxon>
        <taxon>Streptophyta</taxon>
        <taxon>Embryophyta</taxon>
        <taxon>Tracheophyta</taxon>
        <taxon>Spermatophyta</taxon>
        <taxon>Magnoliopsida</taxon>
        <taxon>eudicotyledons</taxon>
        <taxon>Gunneridae</taxon>
        <taxon>Pentapetalae</taxon>
        <taxon>asterids</taxon>
        <taxon>lamiids</taxon>
        <taxon>Solanales</taxon>
        <taxon>Solanaceae</taxon>
        <taxon>Solanoideae</taxon>
        <taxon>Datureae</taxon>
        <taxon>Datura</taxon>
    </lineage>
</organism>
<feature type="domain" description="Acyclic terpene utilisation N-terminal" evidence="1">
    <location>
        <begin position="46"/>
        <end position="210"/>
    </location>
</feature>
<keyword evidence="3" id="KW-1185">Reference proteome</keyword>
<dbReference type="EMBL" id="JACEIK010002472">
    <property type="protein sequence ID" value="MCD9561410.1"/>
    <property type="molecule type" value="Genomic_DNA"/>
</dbReference>
<evidence type="ECO:0000259" key="1">
    <source>
        <dbReference type="Pfam" id="PF07287"/>
    </source>
</evidence>
<proteinExistence type="predicted"/>
<dbReference type="PANTHER" id="PTHR47472:SF1">
    <property type="entry name" value="DUF1446-DOMAIN-CONTAINING PROTEIN"/>
    <property type="match status" value="1"/>
</dbReference>
<dbReference type="Proteomes" id="UP000823775">
    <property type="component" value="Unassembled WGS sequence"/>
</dbReference>
<name>A0ABS8UTL5_DATST</name>
<sequence>MEDSSTNSASSSISITSMEELGGGTPDIYDCEIRLRVNPQRRKEKVYIGCGAGFGGDRPIAALKLLQRVKELDYLVLECLAERTLAERYQAMKSGGRGYDPRISEWMQLLLPLAAENGVCIITNMGANDPFGARDEVLLLASGLGISITVGLAHQVAVVRSDSEEHLRHVDDVSVYLGAAPIVECLQNFRPNVIITSRVADASLFLAPMV</sequence>
<dbReference type="InterPro" id="IPR010839">
    <property type="entry name" value="AtuA_N"/>
</dbReference>
<gene>
    <name evidence="2" type="ORF">HAX54_020513</name>
</gene>
<evidence type="ECO:0000313" key="3">
    <source>
        <dbReference type="Proteomes" id="UP000823775"/>
    </source>
</evidence>
<protein>
    <recommendedName>
        <fullName evidence="1">Acyclic terpene utilisation N-terminal domain-containing protein</fullName>
    </recommendedName>
</protein>
<accession>A0ABS8UTL5</accession>
<reference evidence="2 3" key="1">
    <citation type="journal article" date="2021" name="BMC Genomics">
        <title>Datura genome reveals duplications of psychoactive alkaloid biosynthetic genes and high mutation rate following tissue culture.</title>
        <authorList>
            <person name="Rajewski A."/>
            <person name="Carter-House D."/>
            <person name="Stajich J."/>
            <person name="Litt A."/>
        </authorList>
    </citation>
    <scope>NUCLEOTIDE SEQUENCE [LARGE SCALE GENOMIC DNA]</scope>
    <source>
        <strain evidence="2">AR-01</strain>
    </source>
</reference>
<evidence type="ECO:0000313" key="2">
    <source>
        <dbReference type="EMBL" id="MCD9561410.1"/>
    </source>
</evidence>
<comment type="caution">
    <text evidence="2">The sequence shown here is derived from an EMBL/GenBank/DDBJ whole genome shotgun (WGS) entry which is preliminary data.</text>
</comment>